<evidence type="ECO:0000313" key="1">
    <source>
        <dbReference type="EMBL" id="KAJ8444599.1"/>
    </source>
</evidence>
<dbReference type="Proteomes" id="UP001153076">
    <property type="component" value="Unassembled WGS sequence"/>
</dbReference>
<protein>
    <submittedName>
        <fullName evidence="1">Uncharacterized protein</fullName>
    </submittedName>
</protein>
<reference evidence="1" key="1">
    <citation type="submission" date="2022-04" db="EMBL/GenBank/DDBJ databases">
        <title>Carnegiea gigantea Genome sequencing and assembly v2.</title>
        <authorList>
            <person name="Copetti D."/>
            <person name="Sanderson M.J."/>
            <person name="Burquez A."/>
            <person name="Wojciechowski M.F."/>
        </authorList>
    </citation>
    <scope>NUCLEOTIDE SEQUENCE</scope>
    <source>
        <strain evidence="1">SGP5-SGP5p</strain>
        <tissue evidence="1">Aerial part</tissue>
    </source>
</reference>
<dbReference type="EMBL" id="JAKOGI010000092">
    <property type="protein sequence ID" value="KAJ8444599.1"/>
    <property type="molecule type" value="Genomic_DNA"/>
</dbReference>
<comment type="caution">
    <text evidence="1">The sequence shown here is derived from an EMBL/GenBank/DDBJ whole genome shotgun (WGS) entry which is preliminary data.</text>
</comment>
<keyword evidence="2" id="KW-1185">Reference proteome</keyword>
<name>A0A9Q1QK06_9CARY</name>
<accession>A0A9Q1QK06</accession>
<organism evidence="1 2">
    <name type="scientific">Carnegiea gigantea</name>
    <dbReference type="NCBI Taxonomy" id="171969"/>
    <lineage>
        <taxon>Eukaryota</taxon>
        <taxon>Viridiplantae</taxon>
        <taxon>Streptophyta</taxon>
        <taxon>Embryophyta</taxon>
        <taxon>Tracheophyta</taxon>
        <taxon>Spermatophyta</taxon>
        <taxon>Magnoliopsida</taxon>
        <taxon>eudicotyledons</taxon>
        <taxon>Gunneridae</taxon>
        <taxon>Pentapetalae</taxon>
        <taxon>Caryophyllales</taxon>
        <taxon>Cactineae</taxon>
        <taxon>Cactaceae</taxon>
        <taxon>Cactoideae</taxon>
        <taxon>Echinocereeae</taxon>
        <taxon>Carnegiea</taxon>
    </lineage>
</organism>
<sequence length="215" mass="24789">MAMQFAHAARIPEMVQAIFYAMAVSDVVELRLSSRDAMGDMIWDIVEAWLLSIDERFRDTQIPRLVEMVYNPRPCSEVTSRLRDAPPLSGGLNSVKKGPFPIVYLNCLEREMMFREKSSAVFPHSSFKLAVASQPPSLYLQRVWYNERPRQSPPPASGVRMSYWPRAPKVILVLPQVLQIRRPRWPLLALAVPQGKHLPLPRMGCQDVRLRRKRR</sequence>
<evidence type="ECO:0000313" key="2">
    <source>
        <dbReference type="Proteomes" id="UP001153076"/>
    </source>
</evidence>
<dbReference type="AlphaFoldDB" id="A0A9Q1QK06"/>
<proteinExistence type="predicted"/>
<gene>
    <name evidence="1" type="ORF">Cgig2_023662</name>
</gene>